<dbReference type="PRINTS" id="PR00146">
    <property type="entry name" value="DHPICSNTHASE"/>
</dbReference>
<reference evidence="3 4" key="1">
    <citation type="submission" date="2020-03" db="EMBL/GenBank/DDBJ databases">
        <title>Draft Genome Sequence of Cudoniella acicularis.</title>
        <authorList>
            <person name="Buettner E."/>
            <person name="Kellner H."/>
        </authorList>
    </citation>
    <scope>NUCLEOTIDE SEQUENCE [LARGE SCALE GENOMIC DNA]</scope>
    <source>
        <strain evidence="3 4">DSM 108380</strain>
    </source>
</reference>
<dbReference type="GO" id="GO:0008840">
    <property type="term" value="F:4-hydroxy-tetrahydrodipicolinate synthase activity"/>
    <property type="evidence" value="ECO:0007669"/>
    <property type="project" value="TreeGrafter"/>
</dbReference>
<evidence type="ECO:0008006" key="5">
    <source>
        <dbReference type="Google" id="ProtNLM"/>
    </source>
</evidence>
<gene>
    <name evidence="3" type="ORF">G7Y89_g4354</name>
</gene>
<dbReference type="EMBL" id="JAAMPI010000234">
    <property type="protein sequence ID" value="KAF4633766.1"/>
    <property type="molecule type" value="Genomic_DNA"/>
</dbReference>
<dbReference type="SUPFAM" id="SSF51569">
    <property type="entry name" value="Aldolase"/>
    <property type="match status" value="1"/>
</dbReference>
<dbReference type="AlphaFoldDB" id="A0A8H4RQY9"/>
<evidence type="ECO:0000256" key="1">
    <source>
        <dbReference type="ARBA" id="ARBA00023239"/>
    </source>
</evidence>
<dbReference type="InterPro" id="IPR013785">
    <property type="entry name" value="Aldolase_TIM"/>
</dbReference>
<dbReference type="Gene3D" id="3.20.20.70">
    <property type="entry name" value="Aldolase class I"/>
    <property type="match status" value="1"/>
</dbReference>
<evidence type="ECO:0000313" key="4">
    <source>
        <dbReference type="Proteomes" id="UP000566819"/>
    </source>
</evidence>
<dbReference type="PANTHER" id="PTHR12128:SF66">
    <property type="entry name" value="4-HYDROXY-2-OXOGLUTARATE ALDOLASE, MITOCHONDRIAL"/>
    <property type="match status" value="1"/>
</dbReference>
<evidence type="ECO:0000256" key="2">
    <source>
        <dbReference type="SAM" id="Coils"/>
    </source>
</evidence>
<accession>A0A8H4RQY9</accession>
<evidence type="ECO:0000313" key="3">
    <source>
        <dbReference type="EMBL" id="KAF4633766.1"/>
    </source>
</evidence>
<dbReference type="Proteomes" id="UP000566819">
    <property type="component" value="Unassembled WGS sequence"/>
</dbReference>
<keyword evidence="4" id="KW-1185">Reference proteome</keyword>
<dbReference type="OrthoDB" id="191315at2759"/>
<sequence length="377" mass="41245">MISKSKETRELRPGVYGPLPTFFDDNQEIDFVSYKKHLLNLASKGIVPVCSGSLGEAVHLNYDERKRVIRFIRETLDQGGLTSTPIVAGVGGSSTRETIELAHAAATAGADAGMVILPAYYAASLSADEEQIIQYYVDICEGSPIPLLLYNFPANAAGLDMSSAIIEAVMRRTSNLCGVKLTCGGSIGKLIRLTATINEEPSINGDRQFPFLLLDGLIADLTPWVSSGGHGTVSGIPNFAPLATMKLWKFLNNPHLTKDETEEASRLQAMLSKADVAAVPAGIRGMKYALHKMHGWRTKRQSIKELRRQSEDLQKEHFKMRELEARSRAGVWGNANEEGAARLPSYDAIFKDTMRGKFGVQTSAQHAEVRHQENTTA</sequence>
<keyword evidence="2" id="KW-0175">Coiled coil</keyword>
<dbReference type="SMART" id="SM01130">
    <property type="entry name" value="DHDPS"/>
    <property type="match status" value="1"/>
</dbReference>
<comment type="caution">
    <text evidence="3">The sequence shown here is derived from an EMBL/GenBank/DDBJ whole genome shotgun (WGS) entry which is preliminary data.</text>
</comment>
<feature type="coiled-coil region" evidence="2">
    <location>
        <begin position="296"/>
        <end position="326"/>
    </location>
</feature>
<name>A0A8H4RQY9_9HELO</name>
<keyword evidence="1" id="KW-0456">Lyase</keyword>
<organism evidence="3 4">
    <name type="scientific">Cudoniella acicularis</name>
    <dbReference type="NCBI Taxonomy" id="354080"/>
    <lineage>
        <taxon>Eukaryota</taxon>
        <taxon>Fungi</taxon>
        <taxon>Dikarya</taxon>
        <taxon>Ascomycota</taxon>
        <taxon>Pezizomycotina</taxon>
        <taxon>Leotiomycetes</taxon>
        <taxon>Helotiales</taxon>
        <taxon>Tricladiaceae</taxon>
        <taxon>Cudoniella</taxon>
    </lineage>
</organism>
<protein>
    <recommendedName>
        <fullName evidence="5">Dihydrodipicolinate synthase</fullName>
    </recommendedName>
</protein>
<dbReference type="CDD" id="cd00408">
    <property type="entry name" value="DHDPS-like"/>
    <property type="match status" value="1"/>
</dbReference>
<dbReference type="PANTHER" id="PTHR12128">
    <property type="entry name" value="DIHYDRODIPICOLINATE SYNTHASE"/>
    <property type="match status" value="1"/>
</dbReference>
<dbReference type="Pfam" id="PF00701">
    <property type="entry name" value="DHDPS"/>
    <property type="match status" value="1"/>
</dbReference>
<proteinExistence type="predicted"/>
<dbReference type="InterPro" id="IPR002220">
    <property type="entry name" value="DapA-like"/>
</dbReference>